<organism evidence="2 3">
    <name type="scientific">Paenibacillus haidiansis</name>
    <dbReference type="NCBI Taxonomy" id="1574488"/>
    <lineage>
        <taxon>Bacteria</taxon>
        <taxon>Bacillati</taxon>
        <taxon>Bacillota</taxon>
        <taxon>Bacilli</taxon>
        <taxon>Bacillales</taxon>
        <taxon>Paenibacillaceae</taxon>
        <taxon>Paenibacillus</taxon>
    </lineage>
</organism>
<keyword evidence="2" id="KW-0808">Transferase</keyword>
<dbReference type="EC" id="2.-.-.-" evidence="2"/>
<evidence type="ECO:0000313" key="3">
    <source>
        <dbReference type="Proteomes" id="UP001306950"/>
    </source>
</evidence>
<keyword evidence="3" id="KW-1185">Reference proteome</keyword>
<sequence>MRARIRNIKEDDAERYLNLCLRLDRETEFMLLAPGERRTTPEEQRQKLASLLASEVSMIFVAEAEGKLVGYLGAFGSDLKRNGHSVYLVVGILQAYSGQGIGTALFGELESWARKRGLHRLELTVMAHNEAAIALYKKAGFEIEGVKRDSIRLDDRYVDELYMSKLLPA</sequence>
<dbReference type="InterPro" id="IPR000182">
    <property type="entry name" value="GNAT_dom"/>
</dbReference>
<comment type="caution">
    <text evidence="2">The sequence shown here is derived from an EMBL/GenBank/DDBJ whole genome shotgun (WGS) entry which is preliminary data.</text>
</comment>
<accession>A0ABU7VWZ3</accession>
<evidence type="ECO:0000313" key="2">
    <source>
        <dbReference type="EMBL" id="MEF2967903.1"/>
    </source>
</evidence>
<dbReference type="RefSeq" id="WP_331848246.1">
    <property type="nucleotide sequence ID" value="NZ_JAZHPZ010000011.1"/>
</dbReference>
<dbReference type="PROSITE" id="PS51186">
    <property type="entry name" value="GNAT"/>
    <property type="match status" value="1"/>
</dbReference>
<dbReference type="Gene3D" id="3.40.630.30">
    <property type="match status" value="1"/>
</dbReference>
<dbReference type="CDD" id="cd04301">
    <property type="entry name" value="NAT_SF"/>
    <property type="match status" value="1"/>
</dbReference>
<feature type="domain" description="N-acetyltransferase" evidence="1">
    <location>
        <begin position="19"/>
        <end position="168"/>
    </location>
</feature>
<dbReference type="GO" id="GO:0016740">
    <property type="term" value="F:transferase activity"/>
    <property type="evidence" value="ECO:0007669"/>
    <property type="project" value="UniProtKB-KW"/>
</dbReference>
<protein>
    <submittedName>
        <fullName evidence="2">GNAT family protein</fullName>
        <ecNumber evidence="2">2.-.-.-</ecNumber>
    </submittedName>
</protein>
<dbReference type="SUPFAM" id="SSF55729">
    <property type="entry name" value="Acyl-CoA N-acyltransferases (Nat)"/>
    <property type="match status" value="1"/>
</dbReference>
<evidence type="ECO:0000259" key="1">
    <source>
        <dbReference type="PROSITE" id="PS51186"/>
    </source>
</evidence>
<name>A0ABU7VWZ3_9BACL</name>
<gene>
    <name evidence="2" type="ORF">V3851_18905</name>
</gene>
<dbReference type="InterPro" id="IPR016181">
    <property type="entry name" value="Acyl_CoA_acyltransferase"/>
</dbReference>
<proteinExistence type="predicted"/>
<dbReference type="PANTHER" id="PTHR43415:SF3">
    <property type="entry name" value="GNAT-FAMILY ACETYLTRANSFERASE"/>
    <property type="match status" value="1"/>
</dbReference>
<dbReference type="Pfam" id="PF00583">
    <property type="entry name" value="Acetyltransf_1"/>
    <property type="match status" value="1"/>
</dbReference>
<dbReference type="EMBL" id="JAZHPZ010000011">
    <property type="protein sequence ID" value="MEF2967903.1"/>
    <property type="molecule type" value="Genomic_DNA"/>
</dbReference>
<dbReference type="PANTHER" id="PTHR43415">
    <property type="entry name" value="SPERMIDINE N(1)-ACETYLTRANSFERASE"/>
    <property type="match status" value="1"/>
</dbReference>
<dbReference type="Proteomes" id="UP001306950">
    <property type="component" value="Unassembled WGS sequence"/>
</dbReference>
<reference evidence="2 3" key="1">
    <citation type="submission" date="2024-02" db="EMBL/GenBank/DDBJ databases">
        <title>A nitrogen-fixing paenibacillus bacterium.</title>
        <authorList>
            <person name="Zhang W.L."/>
            <person name="Chen S.F."/>
        </authorList>
    </citation>
    <scope>NUCLEOTIDE SEQUENCE [LARGE SCALE GENOMIC DNA]</scope>
    <source>
        <strain evidence="2 3">M1</strain>
    </source>
</reference>